<name>A0A9P5U634_9AGAR</name>
<evidence type="ECO:0000259" key="1">
    <source>
        <dbReference type="SMART" id="SM00829"/>
    </source>
</evidence>
<gene>
    <name evidence="2" type="ORF">BDP27DRAFT_1449161</name>
</gene>
<reference evidence="2" key="1">
    <citation type="submission" date="2020-11" db="EMBL/GenBank/DDBJ databases">
        <authorList>
            <consortium name="DOE Joint Genome Institute"/>
            <person name="Ahrendt S."/>
            <person name="Riley R."/>
            <person name="Andreopoulos W."/>
            <person name="Labutti K."/>
            <person name="Pangilinan J."/>
            <person name="Ruiz-Duenas F.J."/>
            <person name="Barrasa J.M."/>
            <person name="Sanchez-Garcia M."/>
            <person name="Camarero S."/>
            <person name="Miyauchi S."/>
            <person name="Serrano A."/>
            <person name="Linde D."/>
            <person name="Babiker R."/>
            <person name="Drula E."/>
            <person name="Ayuso-Fernandez I."/>
            <person name="Pacheco R."/>
            <person name="Padilla G."/>
            <person name="Ferreira P."/>
            <person name="Barriuso J."/>
            <person name="Kellner H."/>
            <person name="Castanera R."/>
            <person name="Alfaro M."/>
            <person name="Ramirez L."/>
            <person name="Pisabarro A.G."/>
            <person name="Kuo A."/>
            <person name="Tritt A."/>
            <person name="Lipzen A."/>
            <person name="He G."/>
            <person name="Yan M."/>
            <person name="Ng V."/>
            <person name="Cullen D."/>
            <person name="Martin F."/>
            <person name="Rosso M.-N."/>
            <person name="Henrissat B."/>
            <person name="Hibbett D."/>
            <person name="Martinez A.T."/>
            <person name="Grigoriev I.V."/>
        </authorList>
    </citation>
    <scope>NUCLEOTIDE SEQUENCE</scope>
    <source>
        <strain evidence="2">AH 40177</strain>
    </source>
</reference>
<accession>A0A9P5U634</accession>
<dbReference type="InterPro" id="IPR020843">
    <property type="entry name" value="ER"/>
</dbReference>
<dbReference type="EMBL" id="JADNRY010000075">
    <property type="protein sequence ID" value="KAF9067339.1"/>
    <property type="molecule type" value="Genomic_DNA"/>
</dbReference>
<dbReference type="InterPro" id="IPR013154">
    <property type="entry name" value="ADH-like_N"/>
</dbReference>
<dbReference type="GO" id="GO:0016651">
    <property type="term" value="F:oxidoreductase activity, acting on NAD(P)H"/>
    <property type="evidence" value="ECO:0007669"/>
    <property type="project" value="InterPro"/>
</dbReference>
<dbReference type="OrthoDB" id="9992527at2759"/>
<proteinExistence type="predicted"/>
<evidence type="ECO:0000313" key="2">
    <source>
        <dbReference type="EMBL" id="KAF9067339.1"/>
    </source>
</evidence>
<dbReference type="Gene3D" id="3.40.50.720">
    <property type="entry name" value="NAD(P)-binding Rossmann-like Domain"/>
    <property type="match status" value="1"/>
</dbReference>
<dbReference type="InterPro" id="IPR011032">
    <property type="entry name" value="GroES-like_sf"/>
</dbReference>
<comment type="caution">
    <text evidence="2">The sequence shown here is derived from an EMBL/GenBank/DDBJ whole genome shotgun (WGS) entry which is preliminary data.</text>
</comment>
<feature type="domain" description="Enoyl reductase (ER)" evidence="1">
    <location>
        <begin position="8"/>
        <end position="342"/>
    </location>
</feature>
<protein>
    <submittedName>
        <fullName evidence="2">Chaperonin 10-like protein</fullName>
    </submittedName>
</protein>
<dbReference type="SUPFAM" id="SSF50129">
    <property type="entry name" value="GroES-like"/>
    <property type="match status" value="1"/>
</dbReference>
<dbReference type="AlphaFoldDB" id="A0A9P5U634"/>
<sequence length="345" mass="37426">MSTHVAISSLSKGHFDAVKVPTPSPGEGEVLIKVAYSGLSPIDVYINDLALIHATFPLTLGYSASGTIAQVGPGVQDLKVGDRVAAYTYRASESKGMQEYAIVTKSVVAMIPDSLPLDAAATLPNNFITSFNSLFNPEYLALPIPSSFPPSTPPVLANTPVLVYGGATSCGHFAIQILRIAGYRNIMAIASPKNHEQLRSLGAAHIFDYNSPRMVEDIKNVVEASSSNKKIEIPSGVVAILLPFKMGNSFESEELYMEIPDDMNPLPKGVRIAGVRNLKFEENAYMKDNIMPKILPALLQIGAIQPHRVRLINELFGSLKERVVVGMDLLRNDQVSREKVIVKVQ</sequence>
<dbReference type="Gene3D" id="3.90.180.10">
    <property type="entry name" value="Medium-chain alcohol dehydrogenases, catalytic domain"/>
    <property type="match status" value="1"/>
</dbReference>
<dbReference type="SMART" id="SM00829">
    <property type="entry name" value="PKS_ER"/>
    <property type="match status" value="1"/>
</dbReference>
<keyword evidence="3" id="KW-1185">Reference proteome</keyword>
<dbReference type="CDD" id="cd08249">
    <property type="entry name" value="enoyl_reductase_like"/>
    <property type="match status" value="1"/>
</dbReference>
<dbReference type="InterPro" id="IPR036291">
    <property type="entry name" value="NAD(P)-bd_dom_sf"/>
</dbReference>
<dbReference type="InterPro" id="IPR047122">
    <property type="entry name" value="Trans-enoyl_RdTase-like"/>
</dbReference>
<dbReference type="PANTHER" id="PTHR45348:SF3">
    <property type="entry name" value="ENOYL REDUCTASE (ER) DOMAIN-CONTAINING PROTEIN"/>
    <property type="match status" value="1"/>
</dbReference>
<dbReference type="PANTHER" id="PTHR45348">
    <property type="entry name" value="HYPOTHETICAL OXIDOREDUCTASE (EUROFUNG)"/>
    <property type="match status" value="1"/>
</dbReference>
<dbReference type="Pfam" id="PF08240">
    <property type="entry name" value="ADH_N"/>
    <property type="match status" value="1"/>
</dbReference>
<dbReference type="Proteomes" id="UP000772434">
    <property type="component" value="Unassembled WGS sequence"/>
</dbReference>
<evidence type="ECO:0000313" key="3">
    <source>
        <dbReference type="Proteomes" id="UP000772434"/>
    </source>
</evidence>
<organism evidence="2 3">
    <name type="scientific">Rhodocollybia butyracea</name>
    <dbReference type="NCBI Taxonomy" id="206335"/>
    <lineage>
        <taxon>Eukaryota</taxon>
        <taxon>Fungi</taxon>
        <taxon>Dikarya</taxon>
        <taxon>Basidiomycota</taxon>
        <taxon>Agaricomycotina</taxon>
        <taxon>Agaricomycetes</taxon>
        <taxon>Agaricomycetidae</taxon>
        <taxon>Agaricales</taxon>
        <taxon>Marasmiineae</taxon>
        <taxon>Omphalotaceae</taxon>
        <taxon>Rhodocollybia</taxon>
    </lineage>
</organism>
<dbReference type="SUPFAM" id="SSF51735">
    <property type="entry name" value="NAD(P)-binding Rossmann-fold domains"/>
    <property type="match status" value="1"/>
</dbReference>